<organism evidence="1 2">
    <name type="scientific">Willisornis vidua</name>
    <name type="common">Xingu scale-backed antbird</name>
    <dbReference type="NCBI Taxonomy" id="1566151"/>
    <lineage>
        <taxon>Eukaryota</taxon>
        <taxon>Metazoa</taxon>
        <taxon>Chordata</taxon>
        <taxon>Craniata</taxon>
        <taxon>Vertebrata</taxon>
        <taxon>Euteleostomi</taxon>
        <taxon>Archelosauria</taxon>
        <taxon>Archosauria</taxon>
        <taxon>Dinosauria</taxon>
        <taxon>Saurischia</taxon>
        <taxon>Theropoda</taxon>
        <taxon>Coelurosauria</taxon>
        <taxon>Aves</taxon>
        <taxon>Neognathae</taxon>
        <taxon>Neoaves</taxon>
        <taxon>Telluraves</taxon>
        <taxon>Australaves</taxon>
        <taxon>Passeriformes</taxon>
        <taxon>Thamnophilidae</taxon>
        <taxon>Willisornis</taxon>
    </lineage>
</organism>
<name>A0ABQ9DHJ5_9PASS</name>
<dbReference type="Proteomes" id="UP001145742">
    <property type="component" value="Unassembled WGS sequence"/>
</dbReference>
<reference evidence="1" key="1">
    <citation type="submission" date="2019-10" db="EMBL/GenBank/DDBJ databases">
        <authorList>
            <person name="Soares A.E.R."/>
            <person name="Aleixo A."/>
            <person name="Schneider P."/>
            <person name="Miyaki C.Y."/>
            <person name="Schneider M.P."/>
            <person name="Mello C."/>
            <person name="Vasconcelos A.T.R."/>
        </authorList>
    </citation>
    <scope>NUCLEOTIDE SEQUENCE</scope>
    <source>
        <tissue evidence="1">Muscle</tissue>
    </source>
</reference>
<evidence type="ECO:0000313" key="1">
    <source>
        <dbReference type="EMBL" id="KAJ7419557.1"/>
    </source>
</evidence>
<keyword evidence="2" id="KW-1185">Reference proteome</keyword>
<sequence length="225" mass="26095">MVMTWKKIKESENLIDLLEMPQHDSIVEADVVNVVQDFRLGTEALQDEGYYQGGKFQFETEVPDAYNMVFIERTFNRWHWLGSNQDIKVRKELKESGAGMAIGNIRKLQMMFPSVCLWIQTVISPFQPRLVYGHLGTGSEHLLISIPRDVVWGLNSLFTDLLNFDDPLNIEAAEHHLRDKPNLELFDTLMLHYFAQICMEEFGFGFTFPKCQKFSDDSKQLENLP</sequence>
<dbReference type="EMBL" id="WHWB01033489">
    <property type="protein sequence ID" value="KAJ7419557.1"/>
    <property type="molecule type" value="Genomic_DNA"/>
</dbReference>
<gene>
    <name evidence="1" type="ORF">WISP_53221</name>
</gene>
<evidence type="ECO:0000313" key="2">
    <source>
        <dbReference type="Proteomes" id="UP001145742"/>
    </source>
</evidence>
<proteinExistence type="predicted"/>
<accession>A0ABQ9DHJ5</accession>
<dbReference type="Gene3D" id="3.10.110.10">
    <property type="entry name" value="Ubiquitin Conjugating Enzyme"/>
    <property type="match status" value="1"/>
</dbReference>
<dbReference type="InterPro" id="IPR016135">
    <property type="entry name" value="UBQ-conjugating_enzyme/RWD"/>
</dbReference>
<protein>
    <submittedName>
        <fullName evidence="1">Uncharacterized protein</fullName>
    </submittedName>
</protein>
<comment type="caution">
    <text evidence="1">The sequence shown here is derived from an EMBL/GenBank/DDBJ whole genome shotgun (WGS) entry which is preliminary data.</text>
</comment>